<protein>
    <recommendedName>
        <fullName evidence="3">IPT/TIG domain-containing protein</fullName>
    </recommendedName>
</protein>
<dbReference type="KEGG" id="agi:FSB73_16845"/>
<evidence type="ECO:0008006" key="3">
    <source>
        <dbReference type="Google" id="ProtNLM"/>
    </source>
</evidence>
<dbReference type="RefSeq" id="WP_146784813.1">
    <property type="nucleotide sequence ID" value="NZ_CP042434.1"/>
</dbReference>
<gene>
    <name evidence="1" type="ORF">FSB73_16845</name>
</gene>
<dbReference type="EMBL" id="CP042434">
    <property type="protein sequence ID" value="QEC73099.1"/>
    <property type="molecule type" value="Genomic_DNA"/>
</dbReference>
<name>A0A5B8VNV5_9BACT</name>
<organism evidence="1 2">
    <name type="scientific">Arachidicoccus ginsenosidivorans</name>
    <dbReference type="NCBI Taxonomy" id="496057"/>
    <lineage>
        <taxon>Bacteria</taxon>
        <taxon>Pseudomonadati</taxon>
        <taxon>Bacteroidota</taxon>
        <taxon>Chitinophagia</taxon>
        <taxon>Chitinophagales</taxon>
        <taxon>Chitinophagaceae</taxon>
        <taxon>Arachidicoccus</taxon>
    </lineage>
</organism>
<reference evidence="1 2" key="1">
    <citation type="journal article" date="2017" name="Int. J. Syst. Evol. Microbiol.">
        <title>Arachidicoccus ginsenosidivorans sp. nov., with ginsenoside-converting activity isolated from ginseng cultivating soil.</title>
        <authorList>
            <person name="Siddiqi M.Z."/>
            <person name="Aslam Z."/>
            <person name="Im W.T."/>
        </authorList>
    </citation>
    <scope>NUCLEOTIDE SEQUENCE [LARGE SCALE GENOMIC DNA]</scope>
    <source>
        <strain evidence="1 2">Gsoil 809</strain>
    </source>
</reference>
<evidence type="ECO:0000313" key="2">
    <source>
        <dbReference type="Proteomes" id="UP000321291"/>
    </source>
</evidence>
<dbReference type="Proteomes" id="UP000321291">
    <property type="component" value="Chromosome"/>
</dbReference>
<dbReference type="AlphaFoldDB" id="A0A5B8VNV5"/>
<dbReference type="InterPro" id="IPR013783">
    <property type="entry name" value="Ig-like_fold"/>
</dbReference>
<accession>A0A5B8VNV5</accession>
<keyword evidence="2" id="KW-1185">Reference proteome</keyword>
<dbReference type="OrthoDB" id="660167at2"/>
<proteinExistence type="predicted"/>
<evidence type="ECO:0000313" key="1">
    <source>
        <dbReference type="EMBL" id="QEC73099.1"/>
    </source>
</evidence>
<dbReference type="PROSITE" id="PS51257">
    <property type="entry name" value="PROKAR_LIPOPROTEIN"/>
    <property type="match status" value="1"/>
</dbReference>
<sequence>MKQAYLIGIYTLLLGVFILSCNKKDDYMDYTPGKGAPTITSIHTFNQVNYNDTTITEHTSYDSAGNATSYTDTTIGNTIVPLDSATSYGNLGNYYVIHGTNLGSATGVYFNGTQAYFNRAMGTDETIIVQIPSKTPYRKPLAVDSVTVTSLYGKASYHFTVLAPAPTINATDGVSNYNFKNGSIDTIYGVGLASTNKVFIRGIGSSAASKGLMDEVSVVSVNDSVMVVKFPDSKITQGNMVFAYTQTDGTKDTAVSSTVFNNTDRAYQIFANDNTQNGWGSWSWDGAGGITNEYFKSGTKSFYMFFAGGGWKVDGFRTGSGSASEGLAYSTDWQYLSFWIKGGNVAQTLYINWGDAGLGQNALNDITVAANKWQFFKIAIPTLKWNTTSTAWGDNKSAFLNTVGFFMKSNDEDETLYIDDLMLLK</sequence>
<dbReference type="Gene3D" id="2.60.40.10">
    <property type="entry name" value="Immunoglobulins"/>
    <property type="match status" value="1"/>
</dbReference>